<dbReference type="EMBL" id="ATLV01013873">
    <property type="status" value="NOT_ANNOTATED_CDS"/>
    <property type="molecule type" value="Genomic_DNA"/>
</dbReference>
<keyword evidence="2" id="KW-0067">ATP-binding</keyword>
<evidence type="ECO:0000313" key="3">
    <source>
        <dbReference type="EnsemblMetazoa" id="ASIC005561-PA"/>
    </source>
</evidence>
<reference evidence="2 4" key="1">
    <citation type="journal article" date="2014" name="BMC Genomics">
        <title>Genome sequence of Anopheles sinensis provides insight into genetics basis of mosquito competence for malaria parasites.</title>
        <authorList>
            <person name="Zhou D."/>
            <person name="Zhang D."/>
            <person name="Ding G."/>
            <person name="Shi L."/>
            <person name="Hou Q."/>
            <person name="Ye Y."/>
            <person name="Xu Y."/>
            <person name="Zhou H."/>
            <person name="Xiong C."/>
            <person name="Li S."/>
            <person name="Yu J."/>
            <person name="Hong S."/>
            <person name="Yu X."/>
            <person name="Zou P."/>
            <person name="Chen C."/>
            <person name="Chang X."/>
            <person name="Wang W."/>
            <person name="Lv Y."/>
            <person name="Sun Y."/>
            <person name="Ma L."/>
            <person name="Shen B."/>
            <person name="Zhu C."/>
        </authorList>
    </citation>
    <scope>NUCLEOTIDE SEQUENCE [LARGE SCALE GENOMIC DNA]</scope>
</reference>
<keyword evidence="2" id="KW-0547">Nucleotide-binding</keyword>
<keyword evidence="2" id="KW-0378">Hydrolase</keyword>
<organism evidence="2">
    <name type="scientific">Anopheles sinensis</name>
    <name type="common">Mosquito</name>
    <dbReference type="NCBI Taxonomy" id="74873"/>
    <lineage>
        <taxon>Eukaryota</taxon>
        <taxon>Metazoa</taxon>
        <taxon>Ecdysozoa</taxon>
        <taxon>Arthropoda</taxon>
        <taxon>Hexapoda</taxon>
        <taxon>Insecta</taxon>
        <taxon>Pterygota</taxon>
        <taxon>Neoptera</taxon>
        <taxon>Endopterygota</taxon>
        <taxon>Diptera</taxon>
        <taxon>Nematocera</taxon>
        <taxon>Culicoidea</taxon>
        <taxon>Culicidae</taxon>
        <taxon>Anophelinae</taxon>
        <taxon>Anopheles</taxon>
    </lineage>
</organism>
<accession>A0A084VJU3</accession>
<sequence>MSRLARLGMDSMGPRQWWCKGQRRKIASQPILHQTLTRNDPGNPELPWRDRSGRSLNPASGERLDDDETANVHRLGVANGALLNRPDQSIDWERCQ</sequence>
<gene>
    <name evidence="2" type="ORF">ZHAS_00005561</name>
</gene>
<dbReference type="EMBL" id="KE524907">
    <property type="protein sequence ID" value="KFB38237.1"/>
    <property type="molecule type" value="Genomic_DNA"/>
</dbReference>
<evidence type="ECO:0000256" key="1">
    <source>
        <dbReference type="SAM" id="MobiDB-lite"/>
    </source>
</evidence>
<protein>
    <submittedName>
        <fullName evidence="2 3">ATP-dependent helicase</fullName>
    </submittedName>
</protein>
<evidence type="ECO:0000313" key="2">
    <source>
        <dbReference type="EMBL" id="KFB38237.1"/>
    </source>
</evidence>
<feature type="region of interest" description="Disordered" evidence="1">
    <location>
        <begin position="29"/>
        <end position="69"/>
    </location>
</feature>
<keyword evidence="2" id="KW-0347">Helicase</keyword>
<proteinExistence type="predicted"/>
<dbReference type="EnsemblMetazoa" id="ASIC005561-RA">
    <property type="protein sequence ID" value="ASIC005561-PA"/>
    <property type="gene ID" value="ASIC005561"/>
</dbReference>
<feature type="compositionally biased region" description="Polar residues" evidence="1">
    <location>
        <begin position="31"/>
        <end position="40"/>
    </location>
</feature>
<dbReference type="Proteomes" id="UP000030765">
    <property type="component" value="Unassembled WGS sequence"/>
</dbReference>
<keyword evidence="4" id="KW-1185">Reference proteome</keyword>
<reference evidence="3" key="2">
    <citation type="submission" date="2020-05" db="UniProtKB">
        <authorList>
            <consortium name="EnsemblMetazoa"/>
        </authorList>
    </citation>
    <scope>IDENTIFICATION</scope>
</reference>
<name>A0A084VJU3_ANOSI</name>
<dbReference type="AlphaFoldDB" id="A0A084VJU3"/>
<evidence type="ECO:0000313" key="4">
    <source>
        <dbReference type="Proteomes" id="UP000030765"/>
    </source>
</evidence>
<dbReference type="GO" id="GO:0004386">
    <property type="term" value="F:helicase activity"/>
    <property type="evidence" value="ECO:0007669"/>
    <property type="project" value="UniProtKB-KW"/>
</dbReference>
<dbReference type="VEuPathDB" id="VectorBase:ASIC005561"/>